<feature type="transmembrane region" description="Helical" evidence="5">
    <location>
        <begin position="280"/>
        <end position="302"/>
    </location>
</feature>
<keyword evidence="3 5" id="KW-1133">Transmembrane helix</keyword>
<evidence type="ECO:0000313" key="8">
    <source>
        <dbReference type="Proteomes" id="UP000005316"/>
    </source>
</evidence>
<evidence type="ECO:0000256" key="2">
    <source>
        <dbReference type="ARBA" id="ARBA00022692"/>
    </source>
</evidence>
<dbReference type="Pfam" id="PF12698">
    <property type="entry name" value="ABC2_membrane_3"/>
    <property type="match status" value="1"/>
</dbReference>
<dbReference type="InterPro" id="IPR013525">
    <property type="entry name" value="ABC2_TM"/>
</dbReference>
<protein>
    <submittedName>
        <fullName evidence="7">Phage infection protein</fullName>
    </submittedName>
</protein>
<dbReference type="RefSeq" id="WP_009766091.1">
    <property type="nucleotide sequence ID" value="NZ_GL982997.1"/>
</dbReference>
<dbReference type="AlphaFoldDB" id="F9DQZ4"/>
<dbReference type="PANTHER" id="PTHR43077">
    <property type="entry name" value="TRANSPORT PERMEASE YVFS-RELATED"/>
    <property type="match status" value="1"/>
</dbReference>
<keyword evidence="4 5" id="KW-0472">Membrane</keyword>
<proteinExistence type="predicted"/>
<dbReference type="InterPro" id="IPR017501">
    <property type="entry name" value="Phage_infect_YhgE_C"/>
</dbReference>
<dbReference type="NCBIfam" id="TIGR03062">
    <property type="entry name" value="pip_yhgE_Cterm"/>
    <property type="match status" value="1"/>
</dbReference>
<evidence type="ECO:0000256" key="3">
    <source>
        <dbReference type="ARBA" id="ARBA00022989"/>
    </source>
</evidence>
<feature type="transmembrane region" description="Helical" evidence="5">
    <location>
        <begin position="195"/>
        <end position="217"/>
    </location>
</feature>
<name>F9DQZ4_9BACL</name>
<evidence type="ECO:0000256" key="5">
    <source>
        <dbReference type="SAM" id="Phobius"/>
    </source>
</evidence>
<organism evidence="7 8">
    <name type="scientific">Sporosarcina newyorkensis 2681</name>
    <dbReference type="NCBI Taxonomy" id="1027292"/>
    <lineage>
        <taxon>Bacteria</taxon>
        <taxon>Bacillati</taxon>
        <taxon>Bacillota</taxon>
        <taxon>Bacilli</taxon>
        <taxon>Bacillales</taxon>
        <taxon>Caryophanaceae</taxon>
        <taxon>Sporosarcina</taxon>
    </lineage>
</organism>
<evidence type="ECO:0000259" key="6">
    <source>
        <dbReference type="Pfam" id="PF12698"/>
    </source>
</evidence>
<evidence type="ECO:0000256" key="4">
    <source>
        <dbReference type="ARBA" id="ARBA00023136"/>
    </source>
</evidence>
<comment type="subcellular location">
    <subcellularLocation>
        <location evidence="1">Membrane</location>
        <topology evidence="1">Multi-pass membrane protein</topology>
    </subcellularLocation>
</comment>
<accession>F9DQZ4</accession>
<dbReference type="Proteomes" id="UP000005316">
    <property type="component" value="Unassembled WGS sequence"/>
</dbReference>
<dbReference type="GO" id="GO:0016020">
    <property type="term" value="C:membrane"/>
    <property type="evidence" value="ECO:0007669"/>
    <property type="project" value="UniProtKB-SubCell"/>
</dbReference>
<dbReference type="OrthoDB" id="9811483at2"/>
<dbReference type="eggNOG" id="COG1511">
    <property type="taxonomic scope" value="Bacteria"/>
</dbReference>
<comment type="caution">
    <text evidence="7">The sequence shown here is derived from an EMBL/GenBank/DDBJ whole genome shotgun (WGS) entry which is preliminary data.</text>
</comment>
<gene>
    <name evidence="7" type="ORF">HMPREF9372_1224</name>
</gene>
<feature type="transmembrane region" description="Helical" evidence="5">
    <location>
        <begin position="223"/>
        <end position="242"/>
    </location>
</feature>
<feature type="domain" description="ABC-2 type transporter transmembrane" evidence="6">
    <location>
        <begin position="115"/>
        <end position="295"/>
    </location>
</feature>
<evidence type="ECO:0000256" key="1">
    <source>
        <dbReference type="ARBA" id="ARBA00004141"/>
    </source>
</evidence>
<sequence>MAIRRAHQRVRSFLYYGLTYDVSDVLDEVNDRIPRVRNALVKAEKGVQTGKKSLALANEHFPEARDTVETLAEKIRKLEEDGELDKLLEILHTDPTGVSKFFADPIVLDEHQLYPIPNYGSAMSPFYTTLSLWVGALLMVSTLKVDIEEKVRFKSYQTYLGRLITFGGIGAIQSTIVTLGNLFIMHTYVVNKLPFVLFGILISIVFVSIVYTLVSVFGNTGKVVAIILMVMQLGASGGTFPIQMAPPFFQNIHSFMPFTHAITLLREAIGGIIWEVVWKQIIYLLIYFVIALIVGIGLKKFFNKSSDKFMEKAKKSKIVI</sequence>
<dbReference type="HOGENOM" id="CLU_085972_0_0_9"/>
<dbReference type="InterPro" id="IPR051328">
    <property type="entry name" value="T7SS_ABC-Transporter"/>
</dbReference>
<feature type="transmembrane region" description="Helical" evidence="5">
    <location>
        <begin position="163"/>
        <end position="183"/>
    </location>
</feature>
<dbReference type="GO" id="GO:0140359">
    <property type="term" value="F:ABC-type transporter activity"/>
    <property type="evidence" value="ECO:0007669"/>
    <property type="project" value="InterPro"/>
</dbReference>
<dbReference type="PANTHER" id="PTHR43077:SF10">
    <property type="entry name" value="TRANSPORT PERMEASE PROTEIN"/>
    <property type="match status" value="1"/>
</dbReference>
<reference evidence="7 8" key="1">
    <citation type="submission" date="2011-04" db="EMBL/GenBank/DDBJ databases">
        <authorList>
            <person name="Muzny D."/>
            <person name="Qin X."/>
            <person name="Deng J."/>
            <person name="Jiang H."/>
            <person name="Liu Y."/>
            <person name="Qu J."/>
            <person name="Song X.-Z."/>
            <person name="Zhang L."/>
            <person name="Thornton R."/>
            <person name="Coyle M."/>
            <person name="Francisco L."/>
            <person name="Jackson L."/>
            <person name="Javaid M."/>
            <person name="Korchina V."/>
            <person name="Kovar C."/>
            <person name="Mata R."/>
            <person name="Mathew T."/>
            <person name="Ngo R."/>
            <person name="Nguyen L."/>
            <person name="Nguyen N."/>
            <person name="Okwuonu G."/>
            <person name="Ongeri F."/>
            <person name="Pham C."/>
            <person name="Simmons D."/>
            <person name="Wilczek-Boney K."/>
            <person name="Hale W."/>
            <person name="Jakkamsetti A."/>
            <person name="Pham P."/>
            <person name="Ruth R."/>
            <person name="San Lucas F."/>
            <person name="Warren J."/>
            <person name="Zhang J."/>
            <person name="Zhao Z."/>
            <person name="Zhou C."/>
            <person name="Zhu D."/>
            <person name="Lee S."/>
            <person name="Bess C."/>
            <person name="Blankenburg K."/>
            <person name="Forbes L."/>
            <person name="Fu Q."/>
            <person name="Gubbala S."/>
            <person name="Hirani K."/>
            <person name="Jayaseelan J.C."/>
            <person name="Lara F."/>
            <person name="Munidasa M."/>
            <person name="Palculict T."/>
            <person name="Patil S."/>
            <person name="Pu L.-L."/>
            <person name="Saada N."/>
            <person name="Tang L."/>
            <person name="Weissenberger G."/>
            <person name="Zhu Y."/>
            <person name="Hemphill L."/>
            <person name="Shang Y."/>
            <person name="Youmans B."/>
            <person name="Ayvaz T."/>
            <person name="Ross M."/>
            <person name="Santibanez J."/>
            <person name="Aqrawi P."/>
            <person name="Gross S."/>
            <person name="Joshi V."/>
            <person name="Fowler G."/>
            <person name="Nazareth L."/>
            <person name="Reid J."/>
            <person name="Worley K."/>
            <person name="Petrosino J."/>
            <person name="Highlander S."/>
            <person name="Gibbs R."/>
        </authorList>
    </citation>
    <scope>NUCLEOTIDE SEQUENCE [LARGE SCALE GENOMIC DNA]</scope>
    <source>
        <strain evidence="7 8">2681</strain>
    </source>
</reference>
<dbReference type="EMBL" id="AFPZ01000032">
    <property type="protein sequence ID" value="EGQ26766.1"/>
    <property type="molecule type" value="Genomic_DNA"/>
</dbReference>
<keyword evidence="2 5" id="KW-0812">Transmembrane</keyword>
<evidence type="ECO:0000313" key="7">
    <source>
        <dbReference type="EMBL" id="EGQ26766.1"/>
    </source>
</evidence>